<dbReference type="PROSITE" id="PS51257">
    <property type="entry name" value="PROKAR_LIPOPROTEIN"/>
    <property type="match status" value="1"/>
</dbReference>
<dbReference type="EMBL" id="BAABDL010000077">
    <property type="protein sequence ID" value="GAA4069931.1"/>
    <property type="molecule type" value="Genomic_DNA"/>
</dbReference>
<keyword evidence="1" id="KW-0812">Transmembrane</keyword>
<dbReference type="RefSeq" id="WP_344911788.1">
    <property type="nucleotide sequence ID" value="NZ_BAABDL010000077.1"/>
</dbReference>
<organism evidence="4 5">
    <name type="scientific">Amphibacillus indicireducens</name>
    <dbReference type="NCBI Taxonomy" id="1076330"/>
    <lineage>
        <taxon>Bacteria</taxon>
        <taxon>Bacillati</taxon>
        <taxon>Bacillota</taxon>
        <taxon>Bacilli</taxon>
        <taxon>Bacillales</taxon>
        <taxon>Bacillaceae</taxon>
        <taxon>Amphibacillus</taxon>
    </lineage>
</organism>
<keyword evidence="2" id="KW-0732">Signal</keyword>
<feature type="chain" id="PRO_5045160732" description="DUF4349 domain-containing protein" evidence="2">
    <location>
        <begin position="24"/>
        <end position="302"/>
    </location>
</feature>
<keyword evidence="5" id="KW-1185">Reference proteome</keyword>
<feature type="signal peptide" evidence="2">
    <location>
        <begin position="1"/>
        <end position="23"/>
    </location>
</feature>
<dbReference type="InterPro" id="IPR025645">
    <property type="entry name" value="DUF4349"/>
</dbReference>
<accession>A0ABP7VM35</accession>
<evidence type="ECO:0000259" key="3">
    <source>
        <dbReference type="Pfam" id="PF14257"/>
    </source>
</evidence>
<keyword evidence="1" id="KW-0472">Membrane</keyword>
<sequence>MKKKMIGLILVSLLLLFACSSDDYSGNYADYDMAVSDEASYQSEIGMMSDEQADFAIEPTDPTAPDLERLSEATRKIIYNAYLDLEVKQYLDVVQIIEETVNEMNGYIVSNQTSRLDDQLHEGHLQLRIPQESLDLFFNFLEDNDQILINHRELTGKDVTDQYVDLATRLESREQLEARLLTFMEEAETTEDLLNISRDLANVQYEIESIKGQMNYIDNRSDLATVELYIIEQQTEFAHEQNLNIWQRTKEQWLNSYNRLLIGGANLFVFIVGNLPVIILIVVISGLVYFAYRKRRGRRTIE</sequence>
<dbReference type="Pfam" id="PF14257">
    <property type="entry name" value="DUF4349"/>
    <property type="match status" value="1"/>
</dbReference>
<keyword evidence="1" id="KW-1133">Transmembrane helix</keyword>
<gene>
    <name evidence="4" type="ORF">GCM10022410_14720</name>
</gene>
<evidence type="ECO:0000256" key="1">
    <source>
        <dbReference type="SAM" id="Phobius"/>
    </source>
</evidence>
<evidence type="ECO:0000256" key="2">
    <source>
        <dbReference type="SAM" id="SignalP"/>
    </source>
</evidence>
<proteinExistence type="predicted"/>
<protein>
    <recommendedName>
        <fullName evidence="3">DUF4349 domain-containing protein</fullName>
    </recommendedName>
</protein>
<reference evidence="5" key="1">
    <citation type="journal article" date="2019" name="Int. J. Syst. Evol. Microbiol.">
        <title>The Global Catalogue of Microorganisms (GCM) 10K type strain sequencing project: providing services to taxonomists for standard genome sequencing and annotation.</title>
        <authorList>
            <consortium name="The Broad Institute Genomics Platform"/>
            <consortium name="The Broad Institute Genome Sequencing Center for Infectious Disease"/>
            <person name="Wu L."/>
            <person name="Ma J."/>
        </authorList>
    </citation>
    <scope>NUCLEOTIDE SEQUENCE [LARGE SCALE GENOMIC DNA]</scope>
    <source>
        <strain evidence="5">JCM 17250</strain>
    </source>
</reference>
<dbReference type="Proteomes" id="UP001501734">
    <property type="component" value="Unassembled WGS sequence"/>
</dbReference>
<evidence type="ECO:0000313" key="4">
    <source>
        <dbReference type="EMBL" id="GAA4069931.1"/>
    </source>
</evidence>
<comment type="caution">
    <text evidence="4">The sequence shown here is derived from an EMBL/GenBank/DDBJ whole genome shotgun (WGS) entry which is preliminary data.</text>
</comment>
<evidence type="ECO:0000313" key="5">
    <source>
        <dbReference type="Proteomes" id="UP001501734"/>
    </source>
</evidence>
<name>A0ABP7VM35_9BACI</name>
<feature type="domain" description="DUF4349" evidence="3">
    <location>
        <begin position="75"/>
        <end position="288"/>
    </location>
</feature>
<feature type="transmembrane region" description="Helical" evidence="1">
    <location>
        <begin position="267"/>
        <end position="292"/>
    </location>
</feature>